<name>A0A560FA30_9PROT</name>
<feature type="signal peptide" evidence="1">
    <location>
        <begin position="1"/>
        <end position="32"/>
    </location>
</feature>
<evidence type="ECO:0000256" key="1">
    <source>
        <dbReference type="SAM" id="SignalP"/>
    </source>
</evidence>
<dbReference type="EMBL" id="VITN01000010">
    <property type="protein sequence ID" value="TWB18469.1"/>
    <property type="molecule type" value="Genomic_DNA"/>
</dbReference>
<keyword evidence="1" id="KW-0732">Signal</keyword>
<dbReference type="GO" id="GO:0016603">
    <property type="term" value="F:glutaminyl-peptide cyclotransferase activity"/>
    <property type="evidence" value="ECO:0007669"/>
    <property type="project" value="InterPro"/>
</dbReference>
<proteinExistence type="predicted"/>
<organism evidence="2 3">
    <name type="scientific">Nitrospirillum amazonense</name>
    <dbReference type="NCBI Taxonomy" id="28077"/>
    <lineage>
        <taxon>Bacteria</taxon>
        <taxon>Pseudomonadati</taxon>
        <taxon>Pseudomonadota</taxon>
        <taxon>Alphaproteobacteria</taxon>
        <taxon>Rhodospirillales</taxon>
        <taxon>Azospirillaceae</taxon>
        <taxon>Nitrospirillum</taxon>
    </lineage>
</organism>
<gene>
    <name evidence="2" type="ORF">FBZ89_110116</name>
</gene>
<evidence type="ECO:0000313" key="2">
    <source>
        <dbReference type="EMBL" id="TWB18469.1"/>
    </source>
</evidence>
<dbReference type="SUPFAM" id="SSF50969">
    <property type="entry name" value="YVTN repeat-like/Quinoprotein amine dehydrogenase"/>
    <property type="match status" value="1"/>
</dbReference>
<sequence>MPLPHASAHVRAHVRALLLGLALAVLPFTAHAQEAPRKYGVEVVHTYPHDPQAFTEGLFYLDGFLYESTGLEQHSTIRKVDLATGAVLQSRELDPRYFGEGIVNWKDRLVQLTYRTEVGFVYGLGDFKARREFHYRGEGWALTQDGHRLIMSDGTPELRFLDPETLAETGRITVTDNGYPIRNLNELEFVKGEILANIWQTNLIARINPATGAVTGWIDLTPLEALSGRTQNIDNVLNGIAYDAKGDRLFVTGKRWPKLFEIRLVPAK</sequence>
<comment type="caution">
    <text evidence="2">The sequence shown here is derived from an EMBL/GenBank/DDBJ whole genome shotgun (WGS) entry which is preliminary data.</text>
</comment>
<keyword evidence="2" id="KW-0808">Transferase</keyword>
<feature type="chain" id="PRO_5021984982" evidence="1">
    <location>
        <begin position="33"/>
        <end position="268"/>
    </location>
</feature>
<evidence type="ECO:0000313" key="3">
    <source>
        <dbReference type="Proteomes" id="UP000319859"/>
    </source>
</evidence>
<dbReference type="Proteomes" id="UP000319859">
    <property type="component" value="Unassembled WGS sequence"/>
</dbReference>
<dbReference type="PANTHER" id="PTHR31270">
    <property type="entry name" value="GLUTAMINYL-PEPTIDE CYCLOTRANSFERASE"/>
    <property type="match status" value="1"/>
</dbReference>
<dbReference type="AlphaFoldDB" id="A0A560FA30"/>
<dbReference type="OrthoDB" id="9783700at2"/>
<dbReference type="InterPro" id="IPR011044">
    <property type="entry name" value="Quino_amine_DH_bsu"/>
</dbReference>
<dbReference type="InterPro" id="IPR007788">
    <property type="entry name" value="QCT"/>
</dbReference>
<dbReference type="RefSeq" id="WP_145751071.1">
    <property type="nucleotide sequence ID" value="NZ_VITN01000010.1"/>
</dbReference>
<dbReference type="Pfam" id="PF05096">
    <property type="entry name" value="Glu_cyclase_2"/>
    <property type="match status" value="1"/>
</dbReference>
<accession>A0A560FA30</accession>
<reference evidence="2 3" key="1">
    <citation type="submission" date="2019-06" db="EMBL/GenBank/DDBJ databases">
        <title>Genomic Encyclopedia of Type Strains, Phase IV (KMG-V): Genome sequencing to study the core and pangenomes of soil and plant-associated prokaryotes.</title>
        <authorList>
            <person name="Whitman W."/>
        </authorList>
    </citation>
    <scope>NUCLEOTIDE SEQUENCE [LARGE SCALE GENOMIC DNA]</scope>
    <source>
        <strain evidence="2 3">BR 11880</strain>
    </source>
</reference>
<dbReference type="PANTHER" id="PTHR31270:SF1">
    <property type="entry name" value="GLUTAMINYL-PEPTIDE CYCLOTRANSFERASE"/>
    <property type="match status" value="1"/>
</dbReference>
<protein>
    <submittedName>
        <fullName evidence="2">Glutaminyl-peptide cyclotransferase</fullName>
    </submittedName>
</protein>